<feature type="transmembrane region" description="Helical" evidence="20">
    <location>
        <begin position="48"/>
        <end position="67"/>
    </location>
</feature>
<keyword evidence="24" id="KW-1185">Reference proteome</keyword>
<dbReference type="GO" id="GO:0010468">
    <property type="term" value="P:regulation of gene expression"/>
    <property type="evidence" value="ECO:0007669"/>
    <property type="project" value="UniProtKB-ARBA"/>
</dbReference>
<feature type="domain" description="KEN" evidence="22">
    <location>
        <begin position="417"/>
        <end position="545"/>
    </location>
</feature>
<keyword evidence="9" id="KW-0547">Nucleotide-binding</keyword>
<evidence type="ECO:0000256" key="5">
    <source>
        <dbReference type="ARBA" id="ARBA00022553"/>
    </source>
</evidence>
<keyword evidence="12" id="KW-0256">Endoplasmic reticulum</keyword>
<dbReference type="GO" id="GO:0070059">
    <property type="term" value="P:intrinsic apoptotic signaling pathway in response to endoplasmic reticulum stress"/>
    <property type="evidence" value="ECO:0007669"/>
    <property type="project" value="TreeGrafter"/>
</dbReference>
<evidence type="ECO:0000256" key="3">
    <source>
        <dbReference type="ARBA" id="ARBA00012513"/>
    </source>
</evidence>
<dbReference type="GeneTree" id="ENSGT00940000160812"/>
<dbReference type="Gene3D" id="1.20.1440.180">
    <property type="entry name" value="KEN domain"/>
    <property type="match status" value="1"/>
</dbReference>
<evidence type="ECO:0000256" key="11">
    <source>
        <dbReference type="ARBA" id="ARBA00022801"/>
    </source>
</evidence>
<evidence type="ECO:0000256" key="16">
    <source>
        <dbReference type="ARBA" id="ARBA00023268"/>
    </source>
</evidence>
<dbReference type="EC" id="2.7.11.1" evidence="3"/>
<evidence type="ECO:0000256" key="7">
    <source>
        <dbReference type="ARBA" id="ARBA00022692"/>
    </source>
</evidence>
<evidence type="ECO:0000256" key="15">
    <source>
        <dbReference type="ARBA" id="ARBA00023136"/>
    </source>
</evidence>
<evidence type="ECO:0000259" key="21">
    <source>
        <dbReference type="PROSITE" id="PS50011"/>
    </source>
</evidence>
<dbReference type="PANTHER" id="PTHR13954">
    <property type="entry name" value="IRE1-RELATED"/>
    <property type="match status" value="1"/>
</dbReference>
<evidence type="ECO:0000256" key="14">
    <source>
        <dbReference type="ARBA" id="ARBA00022989"/>
    </source>
</evidence>
<evidence type="ECO:0000256" key="1">
    <source>
        <dbReference type="ARBA" id="ARBA00001946"/>
    </source>
</evidence>
<dbReference type="AlphaFoldDB" id="A0A8C4NN04"/>
<proteinExistence type="predicted"/>
<keyword evidence="7 20" id="KW-0812">Transmembrane</keyword>
<dbReference type="FunFam" id="1.20.1440.180:FF:000001">
    <property type="entry name" value="Serine/threonine-protein kinase/endoribonuclease IRE1"/>
    <property type="match status" value="1"/>
</dbReference>
<dbReference type="CDD" id="cd10422">
    <property type="entry name" value="RNase_Ire1"/>
    <property type="match status" value="1"/>
</dbReference>
<evidence type="ECO:0000256" key="18">
    <source>
        <dbReference type="ARBA" id="ARBA00048679"/>
    </source>
</evidence>
<dbReference type="InterPro" id="IPR010513">
    <property type="entry name" value="KEN_dom"/>
</dbReference>
<keyword evidence="4" id="KW-0723">Serine/threonine-protein kinase</keyword>
<dbReference type="SUPFAM" id="SSF56112">
    <property type="entry name" value="Protein kinase-like (PK-like)"/>
    <property type="match status" value="1"/>
</dbReference>
<dbReference type="CDD" id="cd13982">
    <property type="entry name" value="STKc_IRE1"/>
    <property type="match status" value="1"/>
</dbReference>
<reference evidence="23" key="1">
    <citation type="submission" date="2025-08" db="UniProtKB">
        <authorList>
            <consortium name="Ensembl"/>
        </authorList>
    </citation>
    <scope>IDENTIFICATION</scope>
</reference>
<dbReference type="GO" id="GO:0004674">
    <property type="term" value="F:protein serine/threonine kinase activity"/>
    <property type="evidence" value="ECO:0007669"/>
    <property type="project" value="UniProtKB-KW"/>
</dbReference>
<comment type="subcellular location">
    <subcellularLocation>
        <location evidence="2">Endoplasmic reticulum membrane</location>
        <topology evidence="2">Single-pass type I membrane protein</topology>
    </subcellularLocation>
</comment>
<keyword evidence="6" id="KW-0808">Transferase</keyword>
<dbReference type="GO" id="GO:0004521">
    <property type="term" value="F:RNA endonuclease activity"/>
    <property type="evidence" value="ECO:0007669"/>
    <property type="project" value="InterPro"/>
</dbReference>
<dbReference type="InterPro" id="IPR008271">
    <property type="entry name" value="Ser/Thr_kinase_AS"/>
</dbReference>
<dbReference type="OMA" id="TEPSHEN"/>
<comment type="catalytic activity">
    <reaction evidence="18">
        <text>L-seryl-[protein] + ATP = O-phospho-L-seryl-[protein] + ADP + H(+)</text>
        <dbReference type="Rhea" id="RHEA:17989"/>
        <dbReference type="Rhea" id="RHEA-COMP:9863"/>
        <dbReference type="Rhea" id="RHEA-COMP:11604"/>
        <dbReference type="ChEBI" id="CHEBI:15378"/>
        <dbReference type="ChEBI" id="CHEBI:29999"/>
        <dbReference type="ChEBI" id="CHEBI:30616"/>
        <dbReference type="ChEBI" id="CHEBI:83421"/>
        <dbReference type="ChEBI" id="CHEBI:456216"/>
        <dbReference type="EC" id="2.7.11.1"/>
    </reaction>
</comment>
<dbReference type="GO" id="GO:1990604">
    <property type="term" value="C:IRE1-TRAF2-ASK1 complex"/>
    <property type="evidence" value="ECO:0007669"/>
    <property type="project" value="TreeGrafter"/>
</dbReference>
<evidence type="ECO:0000256" key="20">
    <source>
        <dbReference type="SAM" id="Phobius"/>
    </source>
</evidence>
<organism evidence="23 24">
    <name type="scientific">Eptatretus burgeri</name>
    <name type="common">Inshore hagfish</name>
    <dbReference type="NCBI Taxonomy" id="7764"/>
    <lineage>
        <taxon>Eukaryota</taxon>
        <taxon>Metazoa</taxon>
        <taxon>Chordata</taxon>
        <taxon>Craniata</taxon>
        <taxon>Vertebrata</taxon>
        <taxon>Cyclostomata</taxon>
        <taxon>Myxini</taxon>
        <taxon>Myxiniformes</taxon>
        <taxon>Myxinidae</taxon>
        <taxon>Eptatretinae</taxon>
        <taxon>Eptatretus</taxon>
    </lineage>
</organism>
<comment type="cofactor">
    <cofactor evidence="1">
        <name>Mg(2+)</name>
        <dbReference type="ChEBI" id="CHEBI:18420"/>
    </cofactor>
</comment>
<comment type="catalytic activity">
    <reaction evidence="17">
        <text>L-threonyl-[protein] + ATP = O-phospho-L-threonyl-[protein] + ADP + H(+)</text>
        <dbReference type="Rhea" id="RHEA:46608"/>
        <dbReference type="Rhea" id="RHEA-COMP:11060"/>
        <dbReference type="Rhea" id="RHEA-COMP:11605"/>
        <dbReference type="ChEBI" id="CHEBI:15378"/>
        <dbReference type="ChEBI" id="CHEBI:30013"/>
        <dbReference type="ChEBI" id="CHEBI:30616"/>
        <dbReference type="ChEBI" id="CHEBI:61977"/>
        <dbReference type="ChEBI" id="CHEBI:456216"/>
        <dbReference type="EC" id="2.7.11.1"/>
    </reaction>
</comment>
<dbReference type="Pfam" id="PF06479">
    <property type="entry name" value="Ribonuc_2-5A"/>
    <property type="match status" value="1"/>
</dbReference>
<reference evidence="23" key="2">
    <citation type="submission" date="2025-09" db="UniProtKB">
        <authorList>
            <consortium name="Ensembl"/>
        </authorList>
    </citation>
    <scope>IDENTIFICATION</scope>
</reference>
<dbReference type="Proteomes" id="UP000694388">
    <property type="component" value="Unplaced"/>
</dbReference>
<dbReference type="GO" id="GO:0051082">
    <property type="term" value="F:unfolded protein binding"/>
    <property type="evidence" value="ECO:0007669"/>
    <property type="project" value="TreeGrafter"/>
</dbReference>
<dbReference type="InterPro" id="IPR000719">
    <property type="entry name" value="Prot_kinase_dom"/>
</dbReference>
<evidence type="ECO:0000256" key="13">
    <source>
        <dbReference type="ARBA" id="ARBA00022840"/>
    </source>
</evidence>
<dbReference type="Pfam" id="PF00069">
    <property type="entry name" value="Pkinase"/>
    <property type="match status" value="1"/>
</dbReference>
<dbReference type="PROSITE" id="PS50011">
    <property type="entry name" value="PROTEIN_KINASE_DOM"/>
    <property type="match status" value="1"/>
</dbReference>
<dbReference type="PROSITE" id="PS51392">
    <property type="entry name" value="KEN"/>
    <property type="match status" value="1"/>
</dbReference>
<keyword evidence="8" id="KW-0732">Signal</keyword>
<evidence type="ECO:0000256" key="4">
    <source>
        <dbReference type="ARBA" id="ARBA00022527"/>
    </source>
</evidence>
<name>A0A8C4NN04_EPTBU</name>
<keyword evidence="13" id="KW-0067">ATP-binding</keyword>
<protein>
    <recommendedName>
        <fullName evidence="3">non-specific serine/threonine protein kinase</fullName>
        <ecNumber evidence="3">2.7.11.1</ecNumber>
    </recommendedName>
</protein>
<dbReference type="PROSITE" id="PS00108">
    <property type="entry name" value="PROTEIN_KINASE_ST"/>
    <property type="match status" value="1"/>
</dbReference>
<dbReference type="PANTHER" id="PTHR13954:SF6">
    <property type="entry name" value="NON-SPECIFIC SERINE_THREONINE PROTEIN KINASE"/>
    <property type="match status" value="1"/>
</dbReference>
<evidence type="ECO:0000256" key="8">
    <source>
        <dbReference type="ARBA" id="ARBA00022729"/>
    </source>
</evidence>
<keyword evidence="15 20" id="KW-0472">Membrane</keyword>
<dbReference type="Ensembl" id="ENSEBUT00000006416.1">
    <property type="protein sequence ID" value="ENSEBUP00000005969.1"/>
    <property type="gene ID" value="ENSEBUG00000003994.1"/>
</dbReference>
<keyword evidence="14 20" id="KW-1133">Transmembrane helix</keyword>
<evidence type="ECO:0000313" key="23">
    <source>
        <dbReference type="Ensembl" id="ENSEBUP00000005969.1"/>
    </source>
</evidence>
<dbReference type="SMART" id="SM00580">
    <property type="entry name" value="PUG"/>
    <property type="match status" value="1"/>
</dbReference>
<dbReference type="GO" id="GO:0005524">
    <property type="term" value="F:ATP binding"/>
    <property type="evidence" value="ECO:0007669"/>
    <property type="project" value="UniProtKB-KW"/>
</dbReference>
<evidence type="ECO:0000256" key="10">
    <source>
        <dbReference type="ARBA" id="ARBA00022777"/>
    </source>
</evidence>
<evidence type="ECO:0000313" key="24">
    <source>
        <dbReference type="Proteomes" id="UP000694388"/>
    </source>
</evidence>
<evidence type="ECO:0000256" key="6">
    <source>
        <dbReference type="ARBA" id="ARBA00022679"/>
    </source>
</evidence>
<dbReference type="FunFam" id="3.30.200.20:FF:000077">
    <property type="entry name" value="Putative Serine/threonine-protein kinase/endoribonuclease IRE1"/>
    <property type="match status" value="1"/>
</dbReference>
<dbReference type="Gene3D" id="3.30.200.20">
    <property type="entry name" value="Phosphorylase Kinase, domain 1"/>
    <property type="match status" value="1"/>
</dbReference>
<evidence type="ECO:0000256" key="9">
    <source>
        <dbReference type="ARBA" id="ARBA00022741"/>
    </source>
</evidence>
<dbReference type="InterPro" id="IPR038357">
    <property type="entry name" value="KEN_sf"/>
</dbReference>
<evidence type="ECO:0000256" key="2">
    <source>
        <dbReference type="ARBA" id="ARBA00004115"/>
    </source>
</evidence>
<dbReference type="GO" id="GO:0006397">
    <property type="term" value="P:mRNA processing"/>
    <property type="evidence" value="ECO:0007669"/>
    <property type="project" value="InterPro"/>
</dbReference>
<evidence type="ECO:0000256" key="19">
    <source>
        <dbReference type="SAM" id="MobiDB-lite"/>
    </source>
</evidence>
<sequence length="554" mass="61908">MQRITDLGSYHDSKPPTSWAEWAARVANAAQQPEAVSLLPGGRLMEQFLLACGSLLLASCVAVLLLYPKAMKQQQQQFQQQLNEALHLLRHASHPTNHDLQTSELSSRESCGSDSHSAPSIASQDSLESSVKTRISGSEGASSGHVVIGKISYDPIAVLGRGAEGTFVFRGQFEGRPVAVKRVVAECWALADREVSLLRESDDHPNVVRYFCTEHDLQFHYIALELCAATLHQFITDGQFDRRGLDVVSALWQTTTGLAHLHSLNIVHRDLKPHNILISVPGAMGRVHATISDFGLCKKLAVGRHSFSRHSGAIGTEGWIAPELLQDDCKENPTTAVDIFSLGCIFYFAMSGGRHPFGEPLQRQGNIFHGRSELDALFQDDCDSLLTRDLVIGMISREAELRPSAEDISKHPFFWEPIKRLQFLQDVSDRLEKEPQDGDLVCRLENGASAVVYENWKCHIGLPLQTDLRKFRSYNGGSVRDLLRAMRNKKHHYRELPSDVCLALGQIPDGFLTYFTSRFPSLLLHSYHALRSCAHERQFSDYYSIPQDERDPMS</sequence>
<feature type="domain" description="Protein kinase" evidence="21">
    <location>
        <begin position="153"/>
        <end position="414"/>
    </location>
</feature>
<keyword evidence="10" id="KW-0418">Kinase</keyword>
<accession>A0A8C4NN04</accession>
<dbReference type="GO" id="GO:0080090">
    <property type="term" value="P:regulation of primary metabolic process"/>
    <property type="evidence" value="ECO:0007669"/>
    <property type="project" value="UniProtKB-ARBA"/>
</dbReference>
<dbReference type="Gene3D" id="1.10.510.10">
    <property type="entry name" value="Transferase(Phosphotransferase) domain 1"/>
    <property type="match status" value="1"/>
</dbReference>
<keyword evidence="11" id="KW-0378">Hydrolase</keyword>
<keyword evidence="16" id="KW-0511">Multifunctional enzyme</keyword>
<evidence type="ECO:0000256" key="12">
    <source>
        <dbReference type="ARBA" id="ARBA00022824"/>
    </source>
</evidence>
<feature type="region of interest" description="Disordered" evidence="19">
    <location>
        <begin position="97"/>
        <end position="127"/>
    </location>
</feature>
<dbReference type="InterPro" id="IPR045133">
    <property type="entry name" value="IRE1/2-like"/>
</dbReference>
<evidence type="ECO:0000259" key="22">
    <source>
        <dbReference type="PROSITE" id="PS51392"/>
    </source>
</evidence>
<dbReference type="GO" id="GO:0016787">
    <property type="term" value="F:hydrolase activity"/>
    <property type="evidence" value="ECO:0007669"/>
    <property type="project" value="UniProtKB-KW"/>
</dbReference>
<dbReference type="SMART" id="SM00220">
    <property type="entry name" value="S_TKc"/>
    <property type="match status" value="1"/>
</dbReference>
<evidence type="ECO:0000256" key="17">
    <source>
        <dbReference type="ARBA" id="ARBA00047899"/>
    </source>
</evidence>
<dbReference type="InterPro" id="IPR011009">
    <property type="entry name" value="Kinase-like_dom_sf"/>
</dbReference>
<dbReference type="GO" id="GO:0036498">
    <property type="term" value="P:IRE1-mediated unfolded protein response"/>
    <property type="evidence" value="ECO:0007669"/>
    <property type="project" value="TreeGrafter"/>
</dbReference>
<keyword evidence="5" id="KW-0597">Phosphoprotein</keyword>